<gene>
    <name evidence="3" type="ORF">QF035_004543</name>
</gene>
<dbReference type="PANTHER" id="PTHR11712">
    <property type="entry name" value="POLYKETIDE SYNTHASE-RELATED"/>
    <property type="match status" value="1"/>
</dbReference>
<proteinExistence type="predicted"/>
<evidence type="ECO:0000313" key="3">
    <source>
        <dbReference type="EMBL" id="MDQ1026961.1"/>
    </source>
</evidence>
<dbReference type="InterPro" id="IPR016039">
    <property type="entry name" value="Thiolase-like"/>
</dbReference>
<dbReference type="EC" id="2.3.1.179" evidence="3"/>
<dbReference type="EMBL" id="JAUSZI010000002">
    <property type="protein sequence ID" value="MDQ1026961.1"/>
    <property type="molecule type" value="Genomic_DNA"/>
</dbReference>
<dbReference type="GO" id="GO:0004315">
    <property type="term" value="F:3-oxoacyl-[acyl-carrier-protein] synthase activity"/>
    <property type="evidence" value="ECO:0007669"/>
    <property type="project" value="UniProtKB-EC"/>
</dbReference>
<dbReference type="RefSeq" id="WP_307522286.1">
    <property type="nucleotide sequence ID" value="NZ_JAUSZI010000002.1"/>
</dbReference>
<feature type="domain" description="Beta-ketoacyl synthase-like N-terminal" evidence="2">
    <location>
        <begin position="48"/>
        <end position="178"/>
    </location>
</feature>
<dbReference type="Proteomes" id="UP001230328">
    <property type="component" value="Unassembled WGS sequence"/>
</dbReference>
<organism evidence="3 4">
    <name type="scientific">Streptomyces umbrinus</name>
    <dbReference type="NCBI Taxonomy" id="67370"/>
    <lineage>
        <taxon>Bacteria</taxon>
        <taxon>Bacillati</taxon>
        <taxon>Actinomycetota</taxon>
        <taxon>Actinomycetes</taxon>
        <taxon>Kitasatosporales</taxon>
        <taxon>Streptomycetaceae</taxon>
        <taxon>Streptomyces</taxon>
        <taxon>Streptomyces phaeochromogenes group</taxon>
    </lineage>
</organism>
<dbReference type="InterPro" id="IPR014030">
    <property type="entry name" value="Ketoacyl_synth_N"/>
</dbReference>
<dbReference type="Pfam" id="PF00109">
    <property type="entry name" value="ketoacyl-synt"/>
    <property type="match status" value="1"/>
</dbReference>
<sequence>MSTARTTQAVITGLGTAVRGLDGPAGLLGPLPAGHRSAADPVSRLTGRGLRYKDRATKLAMAAARDALKAARLIDDSGELTVPGESTGVVASTNYGNCDTVCETVQTIAESTYLATSPMLLPATSSNVVASWLAITHGLRGANLTLCNGPTSGLDAVNWARLLIAAGRLDRALVVGVEPDNPAVRHVTETPDPDAYDEDGAPELFDGAVALVVESPASAEARGVRAVAGIGPYARRGVHADAVAEVRALRPGPVGLWCVPEHPAGLRAPAPGLGAGAGTAPVHDLSAWYGPASGALGVMQCAAAAVWLAERATGPARGGVLDRGAGAACDDVVLVSAGTGDAGGDDAGSALILTAPGAAVPRLVDSAR</sequence>
<reference evidence="3 4" key="1">
    <citation type="submission" date="2023-07" db="EMBL/GenBank/DDBJ databases">
        <title>Comparative genomics of wheat-associated soil bacteria to identify genetic determinants of phenazine resistance.</title>
        <authorList>
            <person name="Mouncey N."/>
        </authorList>
    </citation>
    <scope>NUCLEOTIDE SEQUENCE [LARGE SCALE GENOMIC DNA]</scope>
    <source>
        <strain evidence="3 4">V2I4</strain>
    </source>
</reference>
<dbReference type="InterPro" id="IPR000794">
    <property type="entry name" value="Beta-ketoacyl_synthase"/>
</dbReference>
<keyword evidence="3" id="KW-0012">Acyltransferase</keyword>
<comment type="caution">
    <text evidence="3">The sequence shown here is derived from an EMBL/GenBank/DDBJ whole genome shotgun (WGS) entry which is preliminary data.</text>
</comment>
<keyword evidence="4" id="KW-1185">Reference proteome</keyword>
<name>A0ABU0SU04_9ACTN</name>
<dbReference type="Gene3D" id="3.40.47.10">
    <property type="match status" value="1"/>
</dbReference>
<evidence type="ECO:0000313" key="4">
    <source>
        <dbReference type="Proteomes" id="UP001230328"/>
    </source>
</evidence>
<dbReference type="SUPFAM" id="SSF53901">
    <property type="entry name" value="Thiolase-like"/>
    <property type="match status" value="1"/>
</dbReference>
<dbReference type="PANTHER" id="PTHR11712:SF336">
    <property type="entry name" value="3-OXOACYL-[ACYL-CARRIER-PROTEIN] SYNTHASE, MITOCHONDRIAL"/>
    <property type="match status" value="1"/>
</dbReference>
<keyword evidence="1 3" id="KW-0808">Transferase</keyword>
<accession>A0ABU0SU04</accession>
<evidence type="ECO:0000256" key="1">
    <source>
        <dbReference type="ARBA" id="ARBA00022679"/>
    </source>
</evidence>
<protein>
    <submittedName>
        <fullName evidence="3">3-oxoacyl-[acyl-carrier-protein] synthase II</fullName>
        <ecNumber evidence="3">2.3.1.179</ecNumber>
    </submittedName>
</protein>
<evidence type="ECO:0000259" key="2">
    <source>
        <dbReference type="Pfam" id="PF00109"/>
    </source>
</evidence>